<proteinExistence type="predicted"/>
<organism evidence="2 3">
    <name type="scientific">Sphingobium fuliginis ATCC 27551</name>
    <dbReference type="NCBI Taxonomy" id="1208342"/>
    <lineage>
        <taxon>Bacteria</taxon>
        <taxon>Pseudomonadati</taxon>
        <taxon>Pseudomonadota</taxon>
        <taxon>Alphaproteobacteria</taxon>
        <taxon>Sphingomonadales</taxon>
        <taxon>Sphingomonadaceae</taxon>
        <taxon>Sphingobium</taxon>
    </lineage>
</organism>
<evidence type="ECO:0000256" key="1">
    <source>
        <dbReference type="SAM" id="Phobius"/>
    </source>
</evidence>
<accession>A0A5B8CEC2</accession>
<reference evidence="2 3" key="1">
    <citation type="submission" date="2019-06" db="EMBL/GenBank/DDBJ databases">
        <title>Genome organization and adaptive potential of archetypical organophosphate degarding Sphingobium fuliginis ATCC 27551.</title>
        <authorList>
            <person name="Sarwar A."/>
            <person name="Parthasarathy S."/>
            <person name="Singh C."/>
            <person name="Siddavattam D."/>
        </authorList>
    </citation>
    <scope>NUCLEOTIDE SEQUENCE [LARGE SCALE GENOMIC DNA]</scope>
    <source>
        <strain evidence="2 3">ATCC 27551</strain>
    </source>
</reference>
<feature type="transmembrane region" description="Helical" evidence="1">
    <location>
        <begin position="46"/>
        <end position="76"/>
    </location>
</feature>
<keyword evidence="1" id="KW-0812">Transmembrane</keyword>
<dbReference type="RefSeq" id="WP_140042410.1">
    <property type="nucleotide sequence ID" value="NZ_CP041016.1"/>
</dbReference>
<feature type="transmembrane region" description="Helical" evidence="1">
    <location>
        <begin position="6"/>
        <end position="34"/>
    </location>
</feature>
<gene>
    <name evidence="2" type="ORF">FIL70_12230</name>
</gene>
<dbReference type="Proteomes" id="UP000311469">
    <property type="component" value="Chromosome cSF1"/>
</dbReference>
<keyword evidence="1" id="KW-0472">Membrane</keyword>
<name>A0A5B8CEC2_SPHSA</name>
<keyword evidence="1" id="KW-1133">Transmembrane helix</keyword>
<dbReference type="KEGG" id="sufl:FIL70_12230"/>
<dbReference type="AlphaFoldDB" id="A0A5B8CEC2"/>
<protein>
    <submittedName>
        <fullName evidence="2">Uncharacterized protein</fullName>
    </submittedName>
</protein>
<evidence type="ECO:0000313" key="3">
    <source>
        <dbReference type="Proteomes" id="UP000311469"/>
    </source>
</evidence>
<sequence length="78" mass="8412">MRLIGTLLVICMVFAVMKLAVMALLIALGIRLLMATLKHPREALGFMLMLATMSLIEAHPWIALVGFSATAMVTAIGK</sequence>
<dbReference type="EMBL" id="CP041016">
    <property type="protein sequence ID" value="QDC37888.1"/>
    <property type="molecule type" value="Genomic_DNA"/>
</dbReference>
<evidence type="ECO:0000313" key="2">
    <source>
        <dbReference type="EMBL" id="QDC37888.1"/>
    </source>
</evidence>